<name>A0A1A6GGB1_NEOLE</name>
<protein>
    <submittedName>
        <fullName evidence="2">Uncharacterized protein</fullName>
    </submittedName>
</protein>
<evidence type="ECO:0000256" key="1">
    <source>
        <dbReference type="SAM" id="MobiDB-lite"/>
    </source>
</evidence>
<accession>A0A1A6GGB1</accession>
<dbReference type="Proteomes" id="UP000092124">
    <property type="component" value="Unassembled WGS sequence"/>
</dbReference>
<proteinExistence type="predicted"/>
<sequence>MSFNSDVQNTLRPRVQVAQAELSADLQCPEQRQAILGEQMKRRQEFSRMPGAELGWVVGHSASSLVQQGAPERLTAASRRRSAAAGRNSRPAAVSRQQVSASAREKTPVRAPHLQPR</sequence>
<evidence type="ECO:0000313" key="3">
    <source>
        <dbReference type="Proteomes" id="UP000092124"/>
    </source>
</evidence>
<dbReference type="AlphaFoldDB" id="A0A1A6GGB1"/>
<feature type="region of interest" description="Disordered" evidence="1">
    <location>
        <begin position="68"/>
        <end position="117"/>
    </location>
</feature>
<evidence type="ECO:0000313" key="2">
    <source>
        <dbReference type="EMBL" id="OBS64820.1"/>
    </source>
</evidence>
<comment type="caution">
    <text evidence="2">The sequence shown here is derived from an EMBL/GenBank/DDBJ whole genome shotgun (WGS) entry which is preliminary data.</text>
</comment>
<organism evidence="2 3">
    <name type="scientific">Neotoma lepida</name>
    <name type="common">Desert woodrat</name>
    <dbReference type="NCBI Taxonomy" id="56216"/>
    <lineage>
        <taxon>Eukaryota</taxon>
        <taxon>Metazoa</taxon>
        <taxon>Chordata</taxon>
        <taxon>Craniata</taxon>
        <taxon>Vertebrata</taxon>
        <taxon>Euteleostomi</taxon>
        <taxon>Mammalia</taxon>
        <taxon>Eutheria</taxon>
        <taxon>Euarchontoglires</taxon>
        <taxon>Glires</taxon>
        <taxon>Rodentia</taxon>
        <taxon>Myomorpha</taxon>
        <taxon>Muroidea</taxon>
        <taxon>Cricetidae</taxon>
        <taxon>Neotominae</taxon>
        <taxon>Neotoma</taxon>
    </lineage>
</organism>
<reference evidence="2 3" key="1">
    <citation type="submission" date="2016-06" db="EMBL/GenBank/DDBJ databases">
        <title>The Draft Genome Sequence and Annotation of the Desert Woodrat Neotoma lepida.</title>
        <authorList>
            <person name="Campbell M."/>
            <person name="Oakeson K.F."/>
            <person name="Yandell M."/>
            <person name="Halpert J.R."/>
            <person name="Dearing D."/>
        </authorList>
    </citation>
    <scope>NUCLEOTIDE SEQUENCE [LARGE SCALE GENOMIC DNA]</scope>
    <source>
        <strain evidence="2">417</strain>
        <tissue evidence="2">Liver</tissue>
    </source>
</reference>
<keyword evidence="3" id="KW-1185">Reference proteome</keyword>
<feature type="compositionally biased region" description="Low complexity" evidence="1">
    <location>
        <begin position="83"/>
        <end position="102"/>
    </location>
</feature>
<gene>
    <name evidence="2" type="ORF">A6R68_06636</name>
</gene>
<dbReference type="EMBL" id="LZPO01097129">
    <property type="protein sequence ID" value="OBS64820.1"/>
    <property type="molecule type" value="Genomic_DNA"/>
</dbReference>